<feature type="region of interest" description="Disordered" evidence="1">
    <location>
        <begin position="90"/>
        <end position="141"/>
    </location>
</feature>
<dbReference type="AlphaFoldDB" id="A0A9P4KH03"/>
<protein>
    <submittedName>
        <fullName evidence="2">Uncharacterized protein</fullName>
    </submittedName>
</protein>
<gene>
    <name evidence="2" type="ORF">CC78DRAFT_576506</name>
</gene>
<proteinExistence type="predicted"/>
<organism evidence="2 3">
    <name type="scientific">Lojkania enalia</name>
    <dbReference type="NCBI Taxonomy" id="147567"/>
    <lineage>
        <taxon>Eukaryota</taxon>
        <taxon>Fungi</taxon>
        <taxon>Dikarya</taxon>
        <taxon>Ascomycota</taxon>
        <taxon>Pezizomycotina</taxon>
        <taxon>Dothideomycetes</taxon>
        <taxon>Pleosporomycetidae</taxon>
        <taxon>Pleosporales</taxon>
        <taxon>Pleosporales incertae sedis</taxon>
        <taxon>Lojkania</taxon>
    </lineage>
</organism>
<accession>A0A9P4KH03</accession>
<sequence length="242" mass="26669">MDRSFDSYSSVEYGGVNRSLLQYLESLPEYPSHERHNTSGNGCRRRDYVNGEASQSRQSTRLDENLTMQSHLPNFQLHIVNHHGTVNVYGHPVKQPHAHHDDAQGQQQGQGAVKSRGTNYHPSETLSSELSNRDASGGRTLRPMQADAGQIINAEFPAQAKENSSRCLKSTRILRAITVILLVISLETVQSRRIGAEYGAVIAAERVIQPGVASGHLQESLLRIQDQIMLNHAGSIVNAADD</sequence>
<name>A0A9P4KH03_9PLEO</name>
<evidence type="ECO:0000313" key="3">
    <source>
        <dbReference type="Proteomes" id="UP000800093"/>
    </source>
</evidence>
<reference evidence="3" key="1">
    <citation type="journal article" date="2020" name="Stud. Mycol.">
        <title>101 Dothideomycetes genomes: A test case for predicting lifestyles and emergence of pathogens.</title>
        <authorList>
            <person name="Haridas S."/>
            <person name="Albert R."/>
            <person name="Binder M."/>
            <person name="Bloem J."/>
            <person name="LaButti K."/>
            <person name="Salamov A."/>
            <person name="Andreopoulos B."/>
            <person name="Baker S."/>
            <person name="Barry K."/>
            <person name="Bills G."/>
            <person name="Bluhm B."/>
            <person name="Cannon C."/>
            <person name="Castanera R."/>
            <person name="Culley D."/>
            <person name="Daum C."/>
            <person name="Ezra D."/>
            <person name="Gonzalez J."/>
            <person name="Henrissat B."/>
            <person name="Kuo A."/>
            <person name="Liang C."/>
            <person name="Lipzen A."/>
            <person name="Lutzoni F."/>
            <person name="Magnuson J."/>
            <person name="Mondo S."/>
            <person name="Nolan M."/>
            <person name="Ohm R."/>
            <person name="Pangilinan J."/>
            <person name="Park H.-J."/>
            <person name="Ramirez L."/>
            <person name="Alfaro M."/>
            <person name="Sun H."/>
            <person name="Tritt A."/>
            <person name="Yoshinaga Y."/>
            <person name="Zwiers L.-H."/>
            <person name="Turgeon B."/>
            <person name="Goodwin S."/>
            <person name="Spatafora J."/>
            <person name="Crous P."/>
            <person name="Grigoriev I."/>
        </authorList>
    </citation>
    <scope>NUCLEOTIDE SEQUENCE [LARGE SCALE GENOMIC DNA]</scope>
    <source>
        <strain evidence="3">CBS 304.66</strain>
    </source>
</reference>
<comment type="caution">
    <text evidence="2">The sequence shown here is derived from an EMBL/GenBank/DDBJ whole genome shotgun (WGS) entry which is preliminary data.</text>
</comment>
<dbReference type="EMBL" id="ML986588">
    <property type="protein sequence ID" value="KAF2267966.1"/>
    <property type="molecule type" value="Genomic_DNA"/>
</dbReference>
<keyword evidence="3" id="KW-1185">Reference proteome</keyword>
<dbReference type="Proteomes" id="UP000800093">
    <property type="component" value="Unassembled WGS sequence"/>
</dbReference>
<feature type="region of interest" description="Disordered" evidence="1">
    <location>
        <begin position="31"/>
        <end position="62"/>
    </location>
</feature>
<feature type="compositionally biased region" description="Polar residues" evidence="1">
    <location>
        <begin position="116"/>
        <end position="134"/>
    </location>
</feature>
<evidence type="ECO:0000256" key="1">
    <source>
        <dbReference type="SAM" id="MobiDB-lite"/>
    </source>
</evidence>
<evidence type="ECO:0000313" key="2">
    <source>
        <dbReference type="EMBL" id="KAF2267966.1"/>
    </source>
</evidence>